<evidence type="ECO:0000313" key="3">
    <source>
        <dbReference type="Proteomes" id="UP001523565"/>
    </source>
</evidence>
<organism evidence="2 3">
    <name type="scientific">Ohessyouella blattaphilus</name>
    <dbReference type="NCBI Taxonomy" id="2949333"/>
    <lineage>
        <taxon>Bacteria</taxon>
        <taxon>Bacillati</taxon>
        <taxon>Bacillota</taxon>
        <taxon>Clostridia</taxon>
        <taxon>Lachnospirales</taxon>
        <taxon>Lachnospiraceae</taxon>
        <taxon>Ohessyouella</taxon>
    </lineage>
</organism>
<evidence type="ECO:0000256" key="1">
    <source>
        <dbReference type="SAM" id="SignalP"/>
    </source>
</evidence>
<dbReference type="PROSITE" id="PS51257">
    <property type="entry name" value="PROKAR_LIPOPROTEIN"/>
    <property type="match status" value="1"/>
</dbReference>
<accession>A0ABT1EH76</accession>
<name>A0ABT1EH76_9FIRM</name>
<dbReference type="EMBL" id="JAMZFV010000008">
    <property type="protein sequence ID" value="MCP1110051.1"/>
    <property type="molecule type" value="Genomic_DNA"/>
</dbReference>
<dbReference type="RefSeq" id="WP_262068931.1">
    <property type="nucleotide sequence ID" value="NZ_JAMXOC010000008.1"/>
</dbReference>
<sequence>MNKYKCMGMLLLISILAGGCQKAEPVAEETKAPVQEIAKEEEKASTRELKEEPEPKFIAEGIRRVKLTKDSEVLLDIAYEPKEYESSYEYWKVKAPYGGEAVLDTEAALKFYGQLAQLSFTQVTEVGAEVKENLASSKTYLELEFCQLDEEDERASYQAEASSRLTLTIGEEDGAGNYYATLSGDPERVYLISVDALEQIFAVKPYDLILKISAVCPMETVSAVETKVAGKSKKLENYQEIYTDLFGVLIAGELKEPAKGEKEELLTLTFARTAPEMEKLTITYYDYDKEYASVKVKGEEHFLVEKAEVENLIKITQDN</sequence>
<feature type="signal peptide" evidence="1">
    <location>
        <begin position="1"/>
        <end position="22"/>
    </location>
</feature>
<gene>
    <name evidence="2" type="ORF">NK118_07285</name>
</gene>
<feature type="chain" id="PRO_5045916319" evidence="1">
    <location>
        <begin position="23"/>
        <end position="319"/>
    </location>
</feature>
<protein>
    <submittedName>
        <fullName evidence="2">DUF4340 domain-containing protein</fullName>
    </submittedName>
</protein>
<keyword evidence="3" id="KW-1185">Reference proteome</keyword>
<keyword evidence="1" id="KW-0732">Signal</keyword>
<evidence type="ECO:0000313" key="2">
    <source>
        <dbReference type="EMBL" id="MCP1110051.1"/>
    </source>
</evidence>
<comment type="caution">
    <text evidence="2">The sequence shown here is derived from an EMBL/GenBank/DDBJ whole genome shotgun (WGS) entry which is preliminary data.</text>
</comment>
<proteinExistence type="predicted"/>
<dbReference type="Proteomes" id="UP001523565">
    <property type="component" value="Unassembled WGS sequence"/>
</dbReference>
<reference evidence="2 3" key="1">
    <citation type="journal article" date="2022" name="Genome Biol. Evol.">
        <title>Host diet, physiology and behaviors set the stage for Lachnospiraceae cladogenesis.</title>
        <authorList>
            <person name="Vera-Ponce De Leon A."/>
            <person name="Schneider M."/>
            <person name="Jahnes B.C."/>
            <person name="Sadowski V."/>
            <person name="Camuy-Velez L.A."/>
            <person name="Duan J."/>
            <person name="Sabree Z.L."/>
        </authorList>
    </citation>
    <scope>NUCLEOTIDE SEQUENCE [LARGE SCALE GENOMIC DNA]</scope>
    <source>
        <strain evidence="2 3">PAL227</strain>
    </source>
</reference>